<reference evidence="1" key="1">
    <citation type="submission" date="2018-02" db="EMBL/GenBank/DDBJ databases">
        <title>Rhizophora mucronata_Transcriptome.</title>
        <authorList>
            <person name="Meera S.P."/>
            <person name="Sreeshan A."/>
            <person name="Augustine A."/>
        </authorList>
    </citation>
    <scope>NUCLEOTIDE SEQUENCE</scope>
    <source>
        <tissue evidence="1">Leaf</tissue>
    </source>
</reference>
<dbReference type="AlphaFoldDB" id="A0A2P2LH16"/>
<dbReference type="EMBL" id="GGEC01036788">
    <property type="protein sequence ID" value="MBX17272.1"/>
    <property type="molecule type" value="Transcribed_RNA"/>
</dbReference>
<accession>A0A2P2LH16</accession>
<organism evidence="1">
    <name type="scientific">Rhizophora mucronata</name>
    <name type="common">Asiatic mangrove</name>
    <dbReference type="NCBI Taxonomy" id="61149"/>
    <lineage>
        <taxon>Eukaryota</taxon>
        <taxon>Viridiplantae</taxon>
        <taxon>Streptophyta</taxon>
        <taxon>Embryophyta</taxon>
        <taxon>Tracheophyta</taxon>
        <taxon>Spermatophyta</taxon>
        <taxon>Magnoliopsida</taxon>
        <taxon>eudicotyledons</taxon>
        <taxon>Gunneridae</taxon>
        <taxon>Pentapetalae</taxon>
        <taxon>rosids</taxon>
        <taxon>fabids</taxon>
        <taxon>Malpighiales</taxon>
        <taxon>Rhizophoraceae</taxon>
        <taxon>Rhizophora</taxon>
    </lineage>
</organism>
<protein>
    <submittedName>
        <fullName evidence="1">Uncharacterized protein</fullName>
    </submittedName>
</protein>
<name>A0A2P2LH16_RHIMU</name>
<proteinExistence type="predicted"/>
<sequence>MLFSPSPLLKEEDRKYSIITTGYATVYSICLENQKESILLIANSSEEGNYQCFAYWMRHTNIHVSTCIHKYALRYTQKQAFNPHADKAIARTEYQGNSNL</sequence>
<evidence type="ECO:0000313" key="1">
    <source>
        <dbReference type="EMBL" id="MBX17272.1"/>
    </source>
</evidence>